<accession>A0ABR3UGC3</accession>
<comment type="caution">
    <text evidence="2">The sequence shown here is derived from an EMBL/GenBank/DDBJ whole genome shotgun (WGS) entry which is preliminary data.</text>
</comment>
<dbReference type="InterPro" id="IPR010730">
    <property type="entry name" value="HET"/>
</dbReference>
<protein>
    <recommendedName>
        <fullName evidence="1">Heterokaryon incompatibility domain-containing protein</fullName>
    </recommendedName>
</protein>
<dbReference type="PANTHER" id="PTHR33112:SF16">
    <property type="entry name" value="HETEROKARYON INCOMPATIBILITY DOMAIN-CONTAINING PROTEIN"/>
    <property type="match status" value="1"/>
</dbReference>
<gene>
    <name evidence="2" type="ORF">ACET3X_007200</name>
</gene>
<dbReference type="Pfam" id="PF06985">
    <property type="entry name" value="HET"/>
    <property type="match status" value="1"/>
</dbReference>
<dbReference type="GeneID" id="96087522"/>
<keyword evidence="3" id="KW-1185">Reference proteome</keyword>
<reference evidence="2 3" key="1">
    <citation type="submission" date="2024-09" db="EMBL/GenBank/DDBJ databases">
        <title>T2T genomes of carrot and Alternaria dauci and their utility for understanding host-pathogen interaction during carrot leaf blight disease.</title>
        <authorList>
            <person name="Liu W."/>
            <person name="Xu S."/>
            <person name="Ou C."/>
            <person name="Liu X."/>
            <person name="Zhuang F."/>
            <person name="Deng X.W."/>
        </authorList>
    </citation>
    <scope>NUCLEOTIDE SEQUENCE [LARGE SCALE GENOMIC DNA]</scope>
    <source>
        <strain evidence="2 3">A2016</strain>
    </source>
</reference>
<feature type="domain" description="Heterokaryon incompatibility" evidence="1">
    <location>
        <begin position="125"/>
        <end position="282"/>
    </location>
</feature>
<evidence type="ECO:0000313" key="3">
    <source>
        <dbReference type="Proteomes" id="UP001578633"/>
    </source>
</evidence>
<proteinExistence type="predicted"/>
<name>A0ABR3UGC3_9PLEO</name>
<dbReference type="Proteomes" id="UP001578633">
    <property type="component" value="Chromosome 6"/>
</dbReference>
<organism evidence="2 3">
    <name type="scientific">Alternaria dauci</name>
    <dbReference type="NCBI Taxonomy" id="48095"/>
    <lineage>
        <taxon>Eukaryota</taxon>
        <taxon>Fungi</taxon>
        <taxon>Dikarya</taxon>
        <taxon>Ascomycota</taxon>
        <taxon>Pezizomycotina</taxon>
        <taxon>Dothideomycetes</taxon>
        <taxon>Pleosporomycetidae</taxon>
        <taxon>Pleosporales</taxon>
        <taxon>Pleosporineae</taxon>
        <taxon>Pleosporaceae</taxon>
        <taxon>Alternaria</taxon>
        <taxon>Alternaria sect. Porri</taxon>
    </lineage>
</organism>
<dbReference type="EMBL" id="JBHGVX010000006">
    <property type="protein sequence ID" value="KAL1795384.1"/>
    <property type="molecule type" value="Genomic_DNA"/>
</dbReference>
<evidence type="ECO:0000313" key="2">
    <source>
        <dbReference type="EMBL" id="KAL1795384.1"/>
    </source>
</evidence>
<dbReference type="RefSeq" id="XP_069305968.1">
    <property type="nucleotide sequence ID" value="XM_069453414.1"/>
</dbReference>
<dbReference type="PANTHER" id="PTHR33112">
    <property type="entry name" value="DOMAIN PROTEIN, PUTATIVE-RELATED"/>
    <property type="match status" value="1"/>
</dbReference>
<evidence type="ECO:0000259" key="1">
    <source>
        <dbReference type="Pfam" id="PF06985"/>
    </source>
</evidence>
<sequence length="633" mass="72347">MYKWDDYIDEQVMSACDGLQLNIYVYDARGDHSSTSAFWMLGSINEDSHSEIVRTKLDPSIRSTKTFSSISRWINKCCSEHVECQLSSDEKVLPTRLVSVQPTGNASDIVANICHTDKLPTETPYLTLSHCWGGVKFLTTTRNNLNSFESSLPVGSLSRTFQDALFATVNLGFQYIWIDSLCIVQDDAEDWKRESRLMHEVYRYATCNVSASGFPDPLQGFVLDQRCISSDPVPVTLVDKVAQQRHSPSQHASGKAYHLIHEDPWQEMRRGPIFLRAWTLQEQLLATRTIHFGNDQAYWECKCTVANEVWPLGWLNTPLESLFRERTDSSWKFKLDDVPSTNNSLYNSWFDVIEDYSRRHITFATDRLPALAGITKEFVHYLGDDSEYGLWNRDLHRGILFQQVEDRDAPQQPLSMPTWENAPSWSWVACGKSAVWSYGVRNIKADHICDVELLRITNTAPLRLRGALIPCPSDYRVLEIVSSKESLGCRVQGSNEHGFVLEFCPDPWFETYLREHEANIVPVSSWGEWVTEDKQIKAFLDSILIMPILCYKETIKEENYTQCGTIMCLLLNLLPGPDRGVYRRVGIVEVSIPGGDEMDVQTLRQQFEAYGKPLDSHLFQDEDCHGNYVVTVL</sequence>